<gene>
    <name evidence="1" type="ORF">B4109_3161</name>
</gene>
<reference evidence="1 2" key="1">
    <citation type="submission" date="2016-01" db="EMBL/GenBank/DDBJ databases">
        <title>Draft Genome Sequences of Seven Thermophilic Sporeformers Isolated from Foods.</title>
        <authorList>
            <person name="Berendsen E.M."/>
            <person name="Wells-Bennik M.H."/>
            <person name="Krawcyk A.O."/>
            <person name="De Jong A."/>
            <person name="Holsappel S."/>
            <person name="Eijlander R.T."/>
            <person name="Kuipers O.P."/>
        </authorList>
    </citation>
    <scope>NUCLEOTIDE SEQUENCE [LARGE SCALE GENOMIC DNA]</scope>
    <source>
        <strain evidence="1 2">B4109</strain>
    </source>
</reference>
<dbReference type="AlphaFoldDB" id="A0A150MQ88"/>
<dbReference type="Proteomes" id="UP000075424">
    <property type="component" value="Unassembled WGS sequence"/>
</dbReference>
<evidence type="ECO:0000313" key="2">
    <source>
        <dbReference type="Proteomes" id="UP000075424"/>
    </source>
</evidence>
<accession>A0A150MQ88</accession>
<dbReference type="RefSeq" id="WP_061567413.1">
    <property type="nucleotide sequence ID" value="NZ_LQYV01000065.1"/>
</dbReference>
<protein>
    <submittedName>
        <fullName evidence="1">Uncharacterized protein</fullName>
    </submittedName>
</protein>
<proteinExistence type="predicted"/>
<dbReference type="PATRIC" id="fig|1422.18.peg.3331"/>
<name>A0A150MQ88_GEOSE</name>
<evidence type="ECO:0000313" key="1">
    <source>
        <dbReference type="EMBL" id="KYD26542.1"/>
    </source>
</evidence>
<dbReference type="EMBL" id="LQYV01000065">
    <property type="protein sequence ID" value="KYD26542.1"/>
    <property type="molecule type" value="Genomic_DNA"/>
</dbReference>
<sequence length="797" mass="88331">MPKYPYRDLGINFDRNFRNALNANFDDIEADIKELGAGAQQALEAAHEAETQAIYARTSGDYAQDKGDYAAQQGDFAQTQGNYAKSQGDYAKTQGQYAQQVANENKTRWLNPVANFPAIATNYPNPQHGDTVMTLEDGKIYRYENGQWKFTQQYNSTALNNLANELSKQNQQSVTIGHGLNIINASQNSPLDIQIEGRTLVNLLGTDGNCEDVSKFYTGGNVSISTDTSTKKYGDKSIKLQINTGGTYGLLKKDVPVISGKYYLVGVSLRNQNADRLYLKLNGDMAFKSSEVINSDFKDVFVKLSNSSSNLLIEVVIEGSQGTIGYVDGFRLYEITAEEYNNIGTVWNDEEVARRYPYVDSVQHVQNPYVIAEGENLLPPFTEWTNLHPNTEILSPYELQINANGQWQGAYIDLNLVPNQTYTVDVEINGNDVYYWIKSIDSNGNLSDLLTFRKGLTTFTVPNGIKKIRFECTNATAGTFTFTNPMLTVGSQPKPFMPRNPSYLFAEVKLGSLADKKDILFKENGDWKKLKWIEDVVLDGSWQWVFSSDYSGYKRVYADATQYEPVVDTKREIVVKHSGKILKTISATSAGQTSGDQAFISDDGQRSVYITIFDTDSGWGEDYTPTTAEIQAYFYGWRMCNGTYGQPYDGTGTKTWYPIGDTDLSRAVTTCPTSAAPTIAEGKIGYYKLSYILATPQTIVVTDKVEGDLVVNGATQVEVGSGFTYTEVDGKRTYTKLAANQRYNVTANILSVIANYDTSLKSVVDSMVAKQSDIAATVSVNVRAIAELYKRVKALGG</sequence>
<organism evidence="1 2">
    <name type="scientific">Geobacillus stearothermophilus</name>
    <name type="common">Bacillus stearothermophilus</name>
    <dbReference type="NCBI Taxonomy" id="1422"/>
    <lineage>
        <taxon>Bacteria</taxon>
        <taxon>Bacillati</taxon>
        <taxon>Bacillota</taxon>
        <taxon>Bacilli</taxon>
        <taxon>Bacillales</taxon>
        <taxon>Anoxybacillaceae</taxon>
        <taxon>Geobacillus</taxon>
    </lineage>
</organism>
<comment type="caution">
    <text evidence="1">The sequence shown here is derived from an EMBL/GenBank/DDBJ whole genome shotgun (WGS) entry which is preliminary data.</text>
</comment>